<feature type="domain" description="HTH myb-type" evidence="7">
    <location>
        <begin position="59"/>
        <end position="108"/>
    </location>
</feature>
<dbReference type="GO" id="GO:1902584">
    <property type="term" value="P:positive regulation of response to water deprivation"/>
    <property type="evidence" value="ECO:0007669"/>
    <property type="project" value="UniProtKB-ARBA"/>
</dbReference>
<evidence type="ECO:0000259" key="6">
    <source>
        <dbReference type="PROSITE" id="PS50090"/>
    </source>
</evidence>
<dbReference type="GO" id="GO:0050891">
    <property type="term" value="P:multicellular organismal-level water homeostasis"/>
    <property type="evidence" value="ECO:0007669"/>
    <property type="project" value="UniProtKB-ARBA"/>
</dbReference>
<dbReference type="Gene3D" id="1.10.10.60">
    <property type="entry name" value="Homeodomain-like"/>
    <property type="match status" value="2"/>
</dbReference>
<dbReference type="SUPFAM" id="SSF46689">
    <property type="entry name" value="Homeodomain-like"/>
    <property type="match status" value="1"/>
</dbReference>
<feature type="compositionally biased region" description="Polar residues" evidence="5">
    <location>
        <begin position="270"/>
        <end position="296"/>
    </location>
</feature>
<dbReference type="InterPro" id="IPR001005">
    <property type="entry name" value="SANT/Myb"/>
</dbReference>
<feature type="region of interest" description="Disordered" evidence="5">
    <location>
        <begin position="203"/>
        <end position="307"/>
    </location>
</feature>
<evidence type="ECO:0000313" key="9">
    <source>
        <dbReference type="Proteomes" id="UP000053617"/>
    </source>
</evidence>
<name>A0A0D2IF14_9EURO</name>
<dbReference type="GeneID" id="25297649"/>
<feature type="domain" description="Myb-like" evidence="6">
    <location>
        <begin position="2"/>
        <end position="53"/>
    </location>
</feature>
<dbReference type="GO" id="GO:0033993">
    <property type="term" value="P:response to lipid"/>
    <property type="evidence" value="ECO:0007669"/>
    <property type="project" value="UniProtKB-ARBA"/>
</dbReference>
<dbReference type="CDD" id="cd00167">
    <property type="entry name" value="SANT"/>
    <property type="match status" value="2"/>
</dbReference>
<dbReference type="GO" id="GO:0032875">
    <property type="term" value="P:regulation of DNA endoreduplication"/>
    <property type="evidence" value="ECO:0007669"/>
    <property type="project" value="UniProtKB-ARBA"/>
</dbReference>
<keyword evidence="3" id="KW-0238">DNA-binding</keyword>
<keyword evidence="4" id="KW-0539">Nucleus</keyword>
<dbReference type="VEuPathDB" id="FungiDB:Z518_09578"/>
<dbReference type="GO" id="GO:0000278">
    <property type="term" value="P:mitotic cell cycle"/>
    <property type="evidence" value="ECO:0007669"/>
    <property type="project" value="TreeGrafter"/>
</dbReference>
<gene>
    <name evidence="8" type="ORF">Z518_09578</name>
</gene>
<dbReference type="AlphaFoldDB" id="A0A0D2IF14"/>
<dbReference type="PROSITE" id="PS51294">
    <property type="entry name" value="HTH_MYB"/>
    <property type="match status" value="2"/>
</dbReference>
<evidence type="ECO:0000256" key="4">
    <source>
        <dbReference type="ARBA" id="ARBA00023242"/>
    </source>
</evidence>
<dbReference type="HOGENOM" id="CLU_046302_1_0_1"/>
<dbReference type="Pfam" id="PF00249">
    <property type="entry name" value="Myb_DNA-binding"/>
    <property type="match status" value="2"/>
</dbReference>
<dbReference type="Proteomes" id="UP000053617">
    <property type="component" value="Unassembled WGS sequence"/>
</dbReference>
<reference evidence="8 9" key="1">
    <citation type="submission" date="2015-01" db="EMBL/GenBank/DDBJ databases">
        <title>The Genome Sequence of Rhinocladiella mackenzie CBS 650.93.</title>
        <authorList>
            <consortium name="The Broad Institute Genomics Platform"/>
            <person name="Cuomo C."/>
            <person name="de Hoog S."/>
            <person name="Gorbushina A."/>
            <person name="Stielow B."/>
            <person name="Teixiera M."/>
            <person name="Abouelleil A."/>
            <person name="Chapman S.B."/>
            <person name="Priest M."/>
            <person name="Young S.K."/>
            <person name="Wortman J."/>
            <person name="Nusbaum C."/>
            <person name="Birren B."/>
        </authorList>
    </citation>
    <scope>NUCLEOTIDE SEQUENCE [LARGE SCALE GENOMIC DNA]</scope>
    <source>
        <strain evidence="8 9">CBS 650.93</strain>
    </source>
</reference>
<dbReference type="GO" id="GO:0000981">
    <property type="term" value="F:DNA-binding transcription factor activity, RNA polymerase II-specific"/>
    <property type="evidence" value="ECO:0007669"/>
    <property type="project" value="TreeGrafter"/>
</dbReference>
<dbReference type="GO" id="GO:2000037">
    <property type="term" value="P:regulation of stomatal complex patterning"/>
    <property type="evidence" value="ECO:0007669"/>
    <property type="project" value="UniProtKB-ARBA"/>
</dbReference>
<dbReference type="GO" id="GO:1901002">
    <property type="term" value="P:positive regulation of response to salt stress"/>
    <property type="evidence" value="ECO:0007669"/>
    <property type="project" value="UniProtKB-ARBA"/>
</dbReference>
<evidence type="ECO:0000256" key="1">
    <source>
        <dbReference type="ARBA" id="ARBA00004123"/>
    </source>
</evidence>
<evidence type="ECO:0008006" key="10">
    <source>
        <dbReference type="Google" id="ProtNLM"/>
    </source>
</evidence>
<dbReference type="SMART" id="SM00717">
    <property type="entry name" value="SANT"/>
    <property type="match status" value="2"/>
</dbReference>
<protein>
    <recommendedName>
        <fullName evidence="10">MYB family conidiophore development protein FlbD</fullName>
    </recommendedName>
</protein>
<dbReference type="RefSeq" id="XP_013268987.1">
    <property type="nucleotide sequence ID" value="XM_013413533.1"/>
</dbReference>
<feature type="domain" description="Myb-like" evidence="6">
    <location>
        <begin position="54"/>
        <end position="104"/>
    </location>
</feature>
<dbReference type="PROSITE" id="PS50090">
    <property type="entry name" value="MYB_LIKE"/>
    <property type="match status" value="2"/>
</dbReference>
<sequence>MSRSSRRGPWLPEEDASLLHLVRTQGLNNWVRISQHMQHRSPKQCRERYHQNLKPSLSHEPISAQEGEVIEQLVQEMGKRWAEIARRLGNRSDNAVKNWWNGSMNRRKRNTAQQNGGSKMVGYRTQPIPASAPSRQLCLPDQTASTREAYGAPYSIPPPFHKPELTPNHSGFTGTQHFNPEPGYRVHHQTERPRFLGHAHFKSSSYSTYDPSANNTRPTLSPGFGSHQVRKPSLPEQPSWPGARSAERRDWQLPPLNFEPPVPSPAATEISHTSSNQQAPSLVSDNQSNCSISPKTIPSPRPRMPATSAPTVQLLSDMSGRSSTGHFTEGKIDGTEQRRDDVYMQTCSPVGSAELSPSNVVALPGLLHHLALPEPATSLSESNRLEDRAHRIQQPPKMDILGGRDARMNVARLIE</sequence>
<dbReference type="STRING" id="1442369.A0A0D2IF14"/>
<dbReference type="InterPro" id="IPR017930">
    <property type="entry name" value="Myb_dom"/>
</dbReference>
<dbReference type="PANTHER" id="PTHR45614:SF25">
    <property type="entry name" value="MYB PROTEIN"/>
    <property type="match status" value="1"/>
</dbReference>
<dbReference type="GO" id="GO:1902806">
    <property type="term" value="P:regulation of cell cycle G1/S phase transition"/>
    <property type="evidence" value="ECO:0007669"/>
    <property type="project" value="UniProtKB-ARBA"/>
</dbReference>
<dbReference type="FunFam" id="1.10.10.60:FF:000355">
    <property type="entry name" value="Transcription factor MYB124"/>
    <property type="match status" value="1"/>
</dbReference>
<evidence type="ECO:0000256" key="3">
    <source>
        <dbReference type="ARBA" id="ARBA00023125"/>
    </source>
</evidence>
<keyword evidence="2" id="KW-0677">Repeat</keyword>
<accession>A0A0D2IF14</accession>
<dbReference type="EMBL" id="KN847481">
    <property type="protein sequence ID" value="KIX01851.1"/>
    <property type="molecule type" value="Genomic_DNA"/>
</dbReference>
<dbReference type="GO" id="GO:0005634">
    <property type="term" value="C:nucleus"/>
    <property type="evidence" value="ECO:0007669"/>
    <property type="project" value="UniProtKB-SubCell"/>
</dbReference>
<feature type="domain" description="HTH myb-type" evidence="7">
    <location>
        <begin position="1"/>
        <end position="57"/>
    </location>
</feature>
<dbReference type="OrthoDB" id="2143914at2759"/>
<keyword evidence="9" id="KW-1185">Reference proteome</keyword>
<dbReference type="PANTHER" id="PTHR45614">
    <property type="entry name" value="MYB PROTEIN-RELATED"/>
    <property type="match status" value="1"/>
</dbReference>
<evidence type="ECO:0000259" key="7">
    <source>
        <dbReference type="PROSITE" id="PS51294"/>
    </source>
</evidence>
<comment type="subcellular location">
    <subcellularLocation>
        <location evidence="1">Nucleus</location>
    </subcellularLocation>
</comment>
<evidence type="ECO:0000313" key="8">
    <source>
        <dbReference type="EMBL" id="KIX01851.1"/>
    </source>
</evidence>
<proteinExistence type="predicted"/>
<dbReference type="GO" id="GO:0045944">
    <property type="term" value="P:positive regulation of transcription by RNA polymerase II"/>
    <property type="evidence" value="ECO:0007669"/>
    <property type="project" value="TreeGrafter"/>
</dbReference>
<evidence type="ECO:0000256" key="5">
    <source>
        <dbReference type="SAM" id="MobiDB-lite"/>
    </source>
</evidence>
<feature type="compositionally biased region" description="Polar residues" evidence="5">
    <location>
        <begin position="203"/>
        <end position="219"/>
    </location>
</feature>
<dbReference type="GO" id="GO:0000978">
    <property type="term" value="F:RNA polymerase II cis-regulatory region sequence-specific DNA binding"/>
    <property type="evidence" value="ECO:0007669"/>
    <property type="project" value="TreeGrafter"/>
</dbReference>
<dbReference type="InterPro" id="IPR050560">
    <property type="entry name" value="MYB_TF"/>
</dbReference>
<organism evidence="8 9">
    <name type="scientific">Rhinocladiella mackenziei CBS 650.93</name>
    <dbReference type="NCBI Taxonomy" id="1442369"/>
    <lineage>
        <taxon>Eukaryota</taxon>
        <taxon>Fungi</taxon>
        <taxon>Dikarya</taxon>
        <taxon>Ascomycota</taxon>
        <taxon>Pezizomycotina</taxon>
        <taxon>Eurotiomycetes</taxon>
        <taxon>Chaetothyriomycetidae</taxon>
        <taxon>Chaetothyriales</taxon>
        <taxon>Herpotrichiellaceae</taxon>
        <taxon>Rhinocladiella</taxon>
    </lineage>
</organism>
<evidence type="ECO:0000256" key="2">
    <source>
        <dbReference type="ARBA" id="ARBA00022737"/>
    </source>
</evidence>
<dbReference type="InterPro" id="IPR009057">
    <property type="entry name" value="Homeodomain-like_sf"/>
</dbReference>